<dbReference type="Gene3D" id="3.30.420.280">
    <property type="match status" value="1"/>
</dbReference>
<sequence length="424" mass="47728">MKKPKPDGRRGGVLDMPTARVFAPLLGPCRYKGAYGGRGSGKSHFFGECVVEEHLRLPGHRTVCIREVQKSMERSSRQLIIDKISQHNLQGFFDIQDRIIRTPGDGVIIFQGMQAHTADSIKSLEGFDRAWVEEAQSLSAHSWRLLRPTLRKAGSEIWASWNPTFAQDPVDAFFRGPGSDRADLVAVRANWADNPWFSTGTLEAERQADARTRPEEYDHIWEGAYRTCSDALVFAGHVQVSPFETPADIRPYYGVDWGFARDPLAALRCWIRGGVLHIDYEAGGTGIELDRIPAVLDTVPGARQWPWKADGARPETIRFLARHYGFKITAARKWPGSVEDGIARLKTFERIVVHPRCVRVAAEFRQYAYKVDPHTDDILPVVEDAHNHWMDALRYALDGLIHNRRGLPRFTAEGVRQISGTGPV</sequence>
<dbReference type="Proteomes" id="UP000664073">
    <property type="component" value="Unassembled WGS sequence"/>
</dbReference>
<dbReference type="NCBIfam" id="TIGR01547">
    <property type="entry name" value="phage_term_2"/>
    <property type="match status" value="1"/>
</dbReference>
<dbReference type="PANTHER" id="PTHR39184:SF1">
    <property type="entry name" value="PBSX PHAGE TERMINASE LARGE SUBUNIT"/>
    <property type="match status" value="1"/>
</dbReference>
<organism evidence="3 4">
    <name type="scientific">Acetobacter garciniae</name>
    <dbReference type="NCBI Taxonomy" id="2817435"/>
    <lineage>
        <taxon>Bacteria</taxon>
        <taxon>Pseudomonadati</taxon>
        <taxon>Pseudomonadota</taxon>
        <taxon>Alphaproteobacteria</taxon>
        <taxon>Acetobacterales</taxon>
        <taxon>Acetobacteraceae</taxon>
        <taxon>Acetobacter</taxon>
    </lineage>
</organism>
<dbReference type="Pfam" id="PF17288">
    <property type="entry name" value="Terminase_3C"/>
    <property type="match status" value="1"/>
</dbReference>
<reference evidence="3" key="1">
    <citation type="submission" date="2021-03" db="EMBL/GenBank/DDBJ databases">
        <title>The complete genome sequence of Acetobacter sp. TBRC 12339.</title>
        <authorList>
            <person name="Charoenyingcharoen P."/>
            <person name="Yukphan P."/>
        </authorList>
    </citation>
    <scope>NUCLEOTIDE SEQUENCE</scope>
    <source>
        <strain evidence="3">TBRC 12339</strain>
    </source>
</reference>
<gene>
    <name evidence="3" type="ORF">J2D77_12945</name>
</gene>
<dbReference type="Pfam" id="PF04466">
    <property type="entry name" value="Terminase_3"/>
    <property type="match status" value="1"/>
</dbReference>
<feature type="domain" description="Phage terminase large subunit C-terminal" evidence="2">
    <location>
        <begin position="308"/>
        <end position="398"/>
    </location>
</feature>
<dbReference type="RefSeq" id="WP_207846748.1">
    <property type="nucleotide sequence ID" value="NZ_JAFVMH010000007.1"/>
</dbReference>
<evidence type="ECO:0000313" key="4">
    <source>
        <dbReference type="Proteomes" id="UP000664073"/>
    </source>
</evidence>
<dbReference type="AlphaFoldDB" id="A0A939HQX7"/>
<feature type="domain" description="Phage terminase large subunit N-terminal" evidence="1">
    <location>
        <begin position="31"/>
        <end position="220"/>
    </location>
</feature>
<dbReference type="InterPro" id="IPR027417">
    <property type="entry name" value="P-loop_NTPase"/>
</dbReference>
<proteinExistence type="predicted"/>
<comment type="caution">
    <text evidence="3">The sequence shown here is derived from an EMBL/GenBank/DDBJ whole genome shotgun (WGS) entry which is preliminary data.</text>
</comment>
<dbReference type="Gene3D" id="3.40.50.300">
    <property type="entry name" value="P-loop containing nucleotide triphosphate hydrolases"/>
    <property type="match status" value="1"/>
</dbReference>
<dbReference type="EMBL" id="JAFVMH010000007">
    <property type="protein sequence ID" value="MBO1326059.1"/>
    <property type="molecule type" value="Genomic_DNA"/>
</dbReference>
<dbReference type="InterPro" id="IPR006437">
    <property type="entry name" value="Phage_terminase_lsu"/>
</dbReference>
<dbReference type="InterPro" id="IPR052380">
    <property type="entry name" value="Viral_DNA_packaging_terminase"/>
</dbReference>
<evidence type="ECO:0000259" key="2">
    <source>
        <dbReference type="Pfam" id="PF17288"/>
    </source>
</evidence>
<dbReference type="InterPro" id="IPR035413">
    <property type="entry name" value="Terminase_L_C"/>
</dbReference>
<protein>
    <submittedName>
        <fullName evidence="3">PBSX family phage terminase large subunit</fullName>
    </submittedName>
</protein>
<keyword evidence="4" id="KW-1185">Reference proteome</keyword>
<accession>A0A939HQX7</accession>
<dbReference type="InterPro" id="IPR035412">
    <property type="entry name" value="Terminase_L_N"/>
</dbReference>
<name>A0A939HQX7_9PROT</name>
<evidence type="ECO:0000259" key="1">
    <source>
        <dbReference type="Pfam" id="PF04466"/>
    </source>
</evidence>
<dbReference type="PANTHER" id="PTHR39184">
    <property type="match status" value="1"/>
</dbReference>
<evidence type="ECO:0000313" key="3">
    <source>
        <dbReference type="EMBL" id="MBO1326059.1"/>
    </source>
</evidence>